<dbReference type="Proteomes" id="UP000282926">
    <property type="component" value="Unassembled WGS sequence"/>
</dbReference>
<dbReference type="EMBL" id="SADD01000012">
    <property type="protein sequence ID" value="RVU42434.1"/>
    <property type="molecule type" value="Genomic_DNA"/>
</dbReference>
<dbReference type="SUPFAM" id="SSF51735">
    <property type="entry name" value="NAD(P)-binding Rossmann-fold domains"/>
    <property type="match status" value="1"/>
</dbReference>
<gene>
    <name evidence="2" type="ORF">EA187_16280</name>
</gene>
<comment type="caution">
    <text evidence="2">The sequence shown here is derived from an EMBL/GenBank/DDBJ whole genome shotgun (WGS) entry which is preliminary data.</text>
</comment>
<dbReference type="Pfam" id="PF01370">
    <property type="entry name" value="Epimerase"/>
    <property type="match status" value="1"/>
</dbReference>
<feature type="domain" description="NAD-dependent epimerase/dehydratase" evidence="1">
    <location>
        <begin position="19"/>
        <end position="235"/>
    </location>
</feature>
<dbReference type="Gene3D" id="3.40.50.720">
    <property type="entry name" value="NAD(P)-binding Rossmann-like Domain"/>
    <property type="match status" value="1"/>
</dbReference>
<dbReference type="InterPro" id="IPR051783">
    <property type="entry name" value="NAD(P)-dependent_oxidoreduct"/>
</dbReference>
<accession>A0ABY0CQ09</accession>
<proteinExistence type="predicted"/>
<evidence type="ECO:0000313" key="3">
    <source>
        <dbReference type="Proteomes" id="UP000282926"/>
    </source>
</evidence>
<reference evidence="2 3" key="1">
    <citation type="submission" date="2019-01" db="EMBL/GenBank/DDBJ databases">
        <title>Lujinxingia litoralis gen. nov., sp. nov. and Lujinxingia sediminis gen. nov., sp. nov., new members in the order Bradymonadales, isolated from coastal sediment.</title>
        <authorList>
            <person name="Li C.-M."/>
        </authorList>
    </citation>
    <scope>NUCLEOTIDE SEQUENCE [LARGE SCALE GENOMIC DNA]</scope>
    <source>
        <strain evidence="2 3">SEH01</strain>
    </source>
</reference>
<dbReference type="PANTHER" id="PTHR48079:SF6">
    <property type="entry name" value="NAD(P)-BINDING DOMAIN-CONTAINING PROTEIN-RELATED"/>
    <property type="match status" value="1"/>
</dbReference>
<evidence type="ECO:0000313" key="2">
    <source>
        <dbReference type="EMBL" id="RVU42434.1"/>
    </source>
</evidence>
<dbReference type="InterPro" id="IPR036291">
    <property type="entry name" value="NAD(P)-bd_dom_sf"/>
</dbReference>
<name>A0ABY0CQ09_9DELT</name>
<sequence length="318" mass="34780">MFLPFPLKKFRGAMTLSKILMVGAGYTGLEIARQAREAGLDVVATTSNPERRQALEALGALVLEWKASADASPLAEHLDVHTALLYSVPPLPDTYAPGDENSPAEHLIPLLAALKLAEAQGCPRFVYLSSTSVYGDHNAQWLDEDAELRPTSPQGKMRRDSELAVLGAEGIEGYTLRIVGIYGPGRTILGRLESGRYPLVDGGKKITNRIHVEDLAQAALAVALRAPKGSRPYNVSDGQPTAVRELVSFVCEQTGLPMPEPISIEDYARRVQNPNVVARWTNSARVSNRRLLDELQIELRYPDVFAGYRPILNARTSD</sequence>
<organism evidence="2 3">
    <name type="scientific">Lujinxingia sediminis</name>
    <dbReference type="NCBI Taxonomy" id="2480984"/>
    <lineage>
        <taxon>Bacteria</taxon>
        <taxon>Deltaproteobacteria</taxon>
        <taxon>Bradymonadales</taxon>
        <taxon>Lujinxingiaceae</taxon>
        <taxon>Lujinxingia</taxon>
    </lineage>
</organism>
<dbReference type="PANTHER" id="PTHR48079">
    <property type="entry name" value="PROTEIN YEEZ"/>
    <property type="match status" value="1"/>
</dbReference>
<dbReference type="InterPro" id="IPR001509">
    <property type="entry name" value="Epimerase_deHydtase"/>
</dbReference>
<keyword evidence="3" id="KW-1185">Reference proteome</keyword>
<protein>
    <submittedName>
        <fullName evidence="2">NAD-dependent epimerase/dehydratase family protein</fullName>
    </submittedName>
</protein>
<evidence type="ECO:0000259" key="1">
    <source>
        <dbReference type="Pfam" id="PF01370"/>
    </source>
</evidence>